<feature type="transmembrane region" description="Helical" evidence="8">
    <location>
        <begin position="212"/>
        <end position="231"/>
    </location>
</feature>
<dbReference type="EMBL" id="AAWS01000001">
    <property type="protein sequence ID" value="EAY31922.1"/>
    <property type="molecule type" value="Genomic_DNA"/>
</dbReference>
<evidence type="ECO:0000313" key="10">
    <source>
        <dbReference type="Proteomes" id="UP000004095"/>
    </source>
</evidence>
<dbReference type="PANTHER" id="PTHR21716">
    <property type="entry name" value="TRANSMEMBRANE PROTEIN"/>
    <property type="match status" value="1"/>
</dbReference>
<dbReference type="InterPro" id="IPR002549">
    <property type="entry name" value="AI-2E-like"/>
</dbReference>
<evidence type="ECO:0000256" key="1">
    <source>
        <dbReference type="ARBA" id="ARBA00004651"/>
    </source>
</evidence>
<evidence type="ECO:0000256" key="3">
    <source>
        <dbReference type="ARBA" id="ARBA00022448"/>
    </source>
</evidence>
<evidence type="ECO:0000256" key="6">
    <source>
        <dbReference type="ARBA" id="ARBA00022989"/>
    </source>
</evidence>
<evidence type="ECO:0000256" key="2">
    <source>
        <dbReference type="ARBA" id="ARBA00009773"/>
    </source>
</evidence>
<name>A1ZCC0_MICM2</name>
<keyword evidence="3" id="KW-0813">Transport</keyword>
<dbReference type="Pfam" id="PF01594">
    <property type="entry name" value="AI-2E_transport"/>
    <property type="match status" value="1"/>
</dbReference>
<sequence length="396" mass="44420">MFLLHRATLNLLFIVLVAIVIGWVFSDIVIYLLISLIISSILRPITDYVTSVEVFRLKIPRSIAIVFSFALLITLSSLFLLLFAPIISDQINLLSNLDYQSLLDQIQKPIASVESFLIKNFQVNKKPGFLLQDITQNLLNFVEGINVGAILNYILGFAGTLFLYILAVSFITFFFLYEKGLIRHTLLAAIPNHYFEVVVTTIYKIERRLTSYLVGLLIQIIVIFTIISVGLTIAGVAGRYALLIAAAAALFNLIPYFGPTLGFIFALFVIISTTTLNSVFEVTSNEYAWITLKTFTVFASAQLTDNIFLQPFIFSKSVKAHPLEIFIAIFAGAALSGGLGMIAAIPVYTILRVSFIELRLGYTQYYIFKADAAGYQLKLERKSERIKHQFEQKDNK</sequence>
<feature type="transmembrane region" description="Helical" evidence="8">
    <location>
        <begin position="63"/>
        <end position="87"/>
    </location>
</feature>
<proteinExistence type="inferred from homology"/>
<comment type="subcellular location">
    <subcellularLocation>
        <location evidence="1">Cell membrane</location>
        <topology evidence="1">Multi-pass membrane protein</topology>
    </subcellularLocation>
</comment>
<evidence type="ECO:0000313" key="9">
    <source>
        <dbReference type="EMBL" id="EAY31922.1"/>
    </source>
</evidence>
<organism evidence="9 10">
    <name type="scientific">Microscilla marina ATCC 23134</name>
    <dbReference type="NCBI Taxonomy" id="313606"/>
    <lineage>
        <taxon>Bacteria</taxon>
        <taxon>Pseudomonadati</taxon>
        <taxon>Bacteroidota</taxon>
        <taxon>Cytophagia</taxon>
        <taxon>Cytophagales</taxon>
        <taxon>Microscillaceae</taxon>
        <taxon>Microscilla</taxon>
    </lineage>
</organism>
<keyword evidence="10" id="KW-1185">Reference proteome</keyword>
<dbReference type="OrthoDB" id="9793390at2"/>
<feature type="transmembrane region" description="Helical" evidence="8">
    <location>
        <begin position="325"/>
        <end position="351"/>
    </location>
</feature>
<evidence type="ECO:0000256" key="5">
    <source>
        <dbReference type="ARBA" id="ARBA00022692"/>
    </source>
</evidence>
<feature type="transmembrane region" description="Helical" evidence="8">
    <location>
        <begin position="12"/>
        <end position="42"/>
    </location>
</feature>
<protein>
    <submittedName>
        <fullName evidence="9">Conserved putative permease protein</fullName>
    </submittedName>
</protein>
<evidence type="ECO:0000256" key="8">
    <source>
        <dbReference type="SAM" id="Phobius"/>
    </source>
</evidence>
<accession>A1ZCC0</accession>
<keyword evidence="6 8" id="KW-1133">Transmembrane helix</keyword>
<dbReference type="GO" id="GO:0005886">
    <property type="term" value="C:plasma membrane"/>
    <property type="evidence" value="ECO:0007669"/>
    <property type="project" value="UniProtKB-SubCell"/>
</dbReference>
<reference evidence="9 10" key="1">
    <citation type="submission" date="2007-01" db="EMBL/GenBank/DDBJ databases">
        <authorList>
            <person name="Haygood M."/>
            <person name="Podell S."/>
            <person name="Anderson C."/>
            <person name="Hopkinson B."/>
            <person name="Roe K."/>
            <person name="Barbeau K."/>
            <person name="Gaasterland T."/>
            <person name="Ferriera S."/>
            <person name="Johnson J."/>
            <person name="Kravitz S."/>
            <person name="Beeson K."/>
            <person name="Sutton G."/>
            <person name="Rogers Y.-H."/>
            <person name="Friedman R."/>
            <person name="Frazier M."/>
            <person name="Venter J.C."/>
        </authorList>
    </citation>
    <scope>NUCLEOTIDE SEQUENCE [LARGE SCALE GENOMIC DNA]</scope>
    <source>
        <strain evidence="9 10">ATCC 23134</strain>
    </source>
</reference>
<dbReference type="PANTHER" id="PTHR21716:SF53">
    <property type="entry name" value="PERMEASE PERM-RELATED"/>
    <property type="match status" value="1"/>
</dbReference>
<dbReference type="RefSeq" id="WP_002692745.1">
    <property type="nucleotide sequence ID" value="NZ_AAWS01000001.1"/>
</dbReference>
<evidence type="ECO:0000256" key="4">
    <source>
        <dbReference type="ARBA" id="ARBA00022475"/>
    </source>
</evidence>
<keyword evidence="5 8" id="KW-0812">Transmembrane</keyword>
<comment type="caution">
    <text evidence="9">The sequence shown here is derived from an EMBL/GenBank/DDBJ whole genome shotgun (WGS) entry which is preliminary data.</text>
</comment>
<dbReference type="Proteomes" id="UP000004095">
    <property type="component" value="Unassembled WGS sequence"/>
</dbReference>
<gene>
    <name evidence="9" type="ORF">M23134_01951</name>
</gene>
<feature type="transmembrane region" description="Helical" evidence="8">
    <location>
        <begin position="150"/>
        <end position="177"/>
    </location>
</feature>
<dbReference type="eggNOG" id="COG0628">
    <property type="taxonomic scope" value="Bacteria"/>
</dbReference>
<keyword evidence="7 8" id="KW-0472">Membrane</keyword>
<dbReference type="AlphaFoldDB" id="A1ZCC0"/>
<evidence type="ECO:0000256" key="7">
    <source>
        <dbReference type="ARBA" id="ARBA00023136"/>
    </source>
</evidence>
<dbReference type="GO" id="GO:0055085">
    <property type="term" value="P:transmembrane transport"/>
    <property type="evidence" value="ECO:0007669"/>
    <property type="project" value="TreeGrafter"/>
</dbReference>
<keyword evidence="4" id="KW-1003">Cell membrane</keyword>
<comment type="similarity">
    <text evidence="2">Belongs to the autoinducer-2 exporter (AI-2E) (TC 2.A.86) family.</text>
</comment>